<keyword evidence="4" id="KW-0560">Oxidoreductase</keyword>
<dbReference type="Pfam" id="PF00264">
    <property type="entry name" value="Tyrosinase"/>
    <property type="match status" value="2"/>
</dbReference>
<evidence type="ECO:0000256" key="2">
    <source>
        <dbReference type="ARBA" id="ARBA00009928"/>
    </source>
</evidence>
<sequence>MANGASDALKVRRDVWKLDTWDPILVWYAKAVAEMQSRPINDPTSWRYQAAIHEYIRDSDPYATVADKLPSDRQRFWNQCQHSTWFFLPWHRMYLLYFEQIVAAAVEKLGGPKDWALPYWNYSEYRSIDKVLQLPPAFYAINTPDGKPNPLRVEQRDSGLNDGVPIHFQSPEQDVDLSCLGDALFVGLAEGGHPGFGGPSTRSPRHGGGPGGGLETTPHGDMHIAVGGPAGFMSSFATAALDPIFWLHHANIDRLWDVWTGRAGHANPTDKNWLTQRFEFHDKDAEAVALTPGQVLTTTVAPLAYRYEDVTDPQAQPDRKLAFAVRSPVMPSASVPEMVGATDHAVALTASAATTASMNIVTATGPARMAMAAGPGTTRQSAYLNIENITSNGVPGSYAVYLDLPAGADPQQHQDLFAGTLPMFGVAEASRPDQEHPGSGLQYVLEVSAIIERLKAQGLWDPSRLAITFVARRQQGGYADVQIGRVSLYYQ</sequence>
<comment type="caution">
    <text evidence="9">The sequence shown here is derived from an EMBL/GenBank/DDBJ whole genome shotgun (WGS) entry which is preliminary data.</text>
</comment>
<protein>
    <submittedName>
        <fullName evidence="9">Tyrosinase family protein</fullName>
    </submittedName>
</protein>
<dbReference type="Pfam" id="PF12142">
    <property type="entry name" value="PPO1_DWL"/>
    <property type="match status" value="1"/>
</dbReference>
<reference evidence="10" key="1">
    <citation type="journal article" date="2019" name="Int. J. Syst. Evol. Microbiol.">
        <title>The Global Catalogue of Microorganisms (GCM) 10K type strain sequencing project: providing services to taxonomists for standard genome sequencing and annotation.</title>
        <authorList>
            <consortium name="The Broad Institute Genomics Platform"/>
            <consortium name="The Broad Institute Genome Sequencing Center for Infectious Disease"/>
            <person name="Wu L."/>
            <person name="Ma J."/>
        </authorList>
    </citation>
    <scope>NUCLEOTIDE SEQUENCE [LARGE SCALE GENOMIC DNA]</scope>
    <source>
        <strain evidence="10">JCM 17066</strain>
    </source>
</reference>
<keyword evidence="5" id="KW-0186">Copper</keyword>
<evidence type="ECO:0000256" key="3">
    <source>
        <dbReference type="ARBA" id="ARBA00022723"/>
    </source>
</evidence>
<evidence type="ECO:0000313" key="9">
    <source>
        <dbReference type="EMBL" id="MFC5473551.1"/>
    </source>
</evidence>
<dbReference type="PRINTS" id="PR00092">
    <property type="entry name" value="TYROSINASE"/>
</dbReference>
<gene>
    <name evidence="9" type="ORF">ACFPM8_06215</name>
</gene>
<accession>A0ABW0M9K7</accession>
<dbReference type="InterPro" id="IPR002227">
    <property type="entry name" value="Tyrosinase_Cu-bd"/>
</dbReference>
<dbReference type="InterPro" id="IPR050316">
    <property type="entry name" value="Tyrosinase/Hemocyanin"/>
</dbReference>
<dbReference type="Gene3D" id="1.10.1280.10">
    <property type="entry name" value="Di-copper center containing domain from catechol oxidase"/>
    <property type="match status" value="1"/>
</dbReference>
<dbReference type="Proteomes" id="UP001596045">
    <property type="component" value="Unassembled WGS sequence"/>
</dbReference>
<dbReference type="InterPro" id="IPR008922">
    <property type="entry name" value="Di-copper_centre_dom_sf"/>
</dbReference>
<evidence type="ECO:0000259" key="8">
    <source>
        <dbReference type="PROSITE" id="PS00498"/>
    </source>
</evidence>
<evidence type="ECO:0000256" key="4">
    <source>
        <dbReference type="ARBA" id="ARBA00023002"/>
    </source>
</evidence>
<feature type="domain" description="Tyrosinase copper-binding" evidence="7">
    <location>
        <begin position="82"/>
        <end position="99"/>
    </location>
</feature>
<evidence type="ECO:0000313" key="10">
    <source>
        <dbReference type="Proteomes" id="UP001596045"/>
    </source>
</evidence>
<dbReference type="RefSeq" id="WP_378996115.1">
    <property type="nucleotide sequence ID" value="NZ_JBHSMT010000010.1"/>
</dbReference>
<dbReference type="InterPro" id="IPR057190">
    <property type="entry name" value="DUF7868"/>
</dbReference>
<dbReference type="PANTHER" id="PTHR11474">
    <property type="entry name" value="TYROSINASE FAMILY MEMBER"/>
    <property type="match status" value="1"/>
</dbReference>
<name>A0ABW0M9K7_9BURK</name>
<comment type="cofactor">
    <cofactor evidence="1">
        <name>Cu(2+)</name>
        <dbReference type="ChEBI" id="CHEBI:29036"/>
    </cofactor>
</comment>
<organism evidence="9 10">
    <name type="scientific">Paraherbaspirillum soli</name>
    <dbReference type="NCBI Taxonomy" id="631222"/>
    <lineage>
        <taxon>Bacteria</taxon>
        <taxon>Pseudomonadati</taxon>
        <taxon>Pseudomonadota</taxon>
        <taxon>Betaproteobacteria</taxon>
        <taxon>Burkholderiales</taxon>
        <taxon>Oxalobacteraceae</taxon>
        <taxon>Paraherbaspirillum</taxon>
    </lineage>
</organism>
<evidence type="ECO:0000256" key="1">
    <source>
        <dbReference type="ARBA" id="ARBA00001973"/>
    </source>
</evidence>
<evidence type="ECO:0000259" key="7">
    <source>
        <dbReference type="PROSITE" id="PS00497"/>
    </source>
</evidence>
<dbReference type="PROSITE" id="PS00498">
    <property type="entry name" value="TYROSINASE_2"/>
    <property type="match status" value="1"/>
</dbReference>
<proteinExistence type="inferred from homology"/>
<comment type="similarity">
    <text evidence="2">Belongs to the tyrosinase family.</text>
</comment>
<dbReference type="PROSITE" id="PS00497">
    <property type="entry name" value="TYROSINASE_1"/>
    <property type="match status" value="1"/>
</dbReference>
<dbReference type="SUPFAM" id="SSF48056">
    <property type="entry name" value="Di-copper centre-containing domain"/>
    <property type="match status" value="1"/>
</dbReference>
<dbReference type="InterPro" id="IPR022739">
    <property type="entry name" value="Polyphenol_oxidase_cen"/>
</dbReference>
<keyword evidence="3" id="KW-0479">Metal-binding</keyword>
<evidence type="ECO:0000256" key="5">
    <source>
        <dbReference type="ARBA" id="ARBA00023008"/>
    </source>
</evidence>
<feature type="domain" description="Tyrosinase copper-binding" evidence="8">
    <location>
        <begin position="242"/>
        <end position="253"/>
    </location>
</feature>
<dbReference type="Pfam" id="PF25271">
    <property type="entry name" value="DUF7868"/>
    <property type="match status" value="1"/>
</dbReference>
<feature type="region of interest" description="Disordered" evidence="6">
    <location>
        <begin position="195"/>
        <end position="217"/>
    </location>
</feature>
<evidence type="ECO:0000256" key="6">
    <source>
        <dbReference type="SAM" id="MobiDB-lite"/>
    </source>
</evidence>
<dbReference type="PANTHER" id="PTHR11474:SF76">
    <property type="entry name" value="SHKT DOMAIN-CONTAINING PROTEIN"/>
    <property type="match status" value="1"/>
</dbReference>
<dbReference type="EMBL" id="JBHSMT010000010">
    <property type="protein sequence ID" value="MFC5473551.1"/>
    <property type="molecule type" value="Genomic_DNA"/>
</dbReference>
<keyword evidence="10" id="KW-1185">Reference proteome</keyword>